<keyword evidence="8" id="KW-1185">Reference proteome</keyword>
<dbReference type="AlphaFoldDB" id="A0A9Q1EG01"/>
<dbReference type="OrthoDB" id="5964980at2759"/>
<feature type="compositionally biased region" description="Low complexity" evidence="4">
    <location>
        <begin position="315"/>
        <end position="328"/>
    </location>
</feature>
<dbReference type="GO" id="GO:0008270">
    <property type="term" value="F:zinc ion binding"/>
    <property type="evidence" value="ECO:0007669"/>
    <property type="project" value="UniProtKB-KW"/>
</dbReference>
<organism evidence="7 8">
    <name type="scientific">Synaphobranchus kaupii</name>
    <name type="common">Kaup's arrowtooth eel</name>
    <dbReference type="NCBI Taxonomy" id="118154"/>
    <lineage>
        <taxon>Eukaryota</taxon>
        <taxon>Metazoa</taxon>
        <taxon>Chordata</taxon>
        <taxon>Craniata</taxon>
        <taxon>Vertebrata</taxon>
        <taxon>Euteleostomi</taxon>
        <taxon>Actinopterygii</taxon>
        <taxon>Neopterygii</taxon>
        <taxon>Teleostei</taxon>
        <taxon>Anguilliformes</taxon>
        <taxon>Synaphobranchidae</taxon>
        <taxon>Synaphobranchus</taxon>
    </lineage>
</organism>
<reference evidence="7" key="1">
    <citation type="journal article" date="2023" name="Science">
        <title>Genome structures resolve the early diversification of teleost fishes.</title>
        <authorList>
            <person name="Parey E."/>
            <person name="Louis A."/>
            <person name="Montfort J."/>
            <person name="Bouchez O."/>
            <person name="Roques C."/>
            <person name="Iampietro C."/>
            <person name="Lluch J."/>
            <person name="Castinel A."/>
            <person name="Donnadieu C."/>
            <person name="Desvignes T."/>
            <person name="Floi Bucao C."/>
            <person name="Jouanno E."/>
            <person name="Wen M."/>
            <person name="Mejri S."/>
            <person name="Dirks R."/>
            <person name="Jansen H."/>
            <person name="Henkel C."/>
            <person name="Chen W.J."/>
            <person name="Zahm M."/>
            <person name="Cabau C."/>
            <person name="Klopp C."/>
            <person name="Thompson A.W."/>
            <person name="Robinson-Rechavi M."/>
            <person name="Braasch I."/>
            <person name="Lecointre G."/>
            <person name="Bobe J."/>
            <person name="Postlethwait J.H."/>
            <person name="Berthelot C."/>
            <person name="Roest Crollius H."/>
            <person name="Guiguen Y."/>
        </authorList>
    </citation>
    <scope>NUCLEOTIDE SEQUENCE</scope>
    <source>
        <strain evidence="7">WJC10195</strain>
    </source>
</reference>
<dbReference type="InterPro" id="IPR000313">
    <property type="entry name" value="PWWP_dom"/>
</dbReference>
<feature type="compositionally biased region" description="Basic and acidic residues" evidence="4">
    <location>
        <begin position="619"/>
        <end position="633"/>
    </location>
</feature>
<feature type="compositionally biased region" description="Polar residues" evidence="4">
    <location>
        <begin position="702"/>
        <end position="713"/>
    </location>
</feature>
<feature type="domain" description="CW-type" evidence="6">
    <location>
        <begin position="365"/>
        <end position="419"/>
    </location>
</feature>
<feature type="region of interest" description="Disordered" evidence="4">
    <location>
        <begin position="162"/>
        <end position="184"/>
    </location>
</feature>
<feature type="compositionally biased region" description="Basic and acidic residues" evidence="4">
    <location>
        <begin position="1"/>
        <end position="12"/>
    </location>
</feature>
<evidence type="ECO:0000313" key="7">
    <source>
        <dbReference type="EMBL" id="KAJ8338089.1"/>
    </source>
</evidence>
<feature type="compositionally biased region" description="Basic and acidic residues" evidence="4">
    <location>
        <begin position="762"/>
        <end position="780"/>
    </location>
</feature>
<dbReference type="InterPro" id="IPR042778">
    <property type="entry name" value="ZCWPW1/ZCWPW2"/>
</dbReference>
<evidence type="ECO:0000256" key="2">
    <source>
        <dbReference type="ARBA" id="ARBA00022771"/>
    </source>
</evidence>
<sequence>MDTTRGLKEKPKFASPVARGGQNEGKRENQVQKEEMIKKTEEREEKEGGEGERESYQDSSQKEFETGEVLEWSGKTEIGKGRSTFVWPKQTKILESENKRVSAEEIKAGKLTKERRKKTIKCVEAEESEDLVAEDAESGVLQIDGGGVAEWREQEGDTVKFLEEKKPILSGAGSTKSVGKGSNAKKKDFGVVVLEEEGMKKKKSKNMRAEGKGGDKEKRRGNSTDSELEASQGHTAGLGKSRVQSAINTKDPQSIISLLSDSQYNDIFESVLDSSLEHCLEDARAVLNEVEFMQASIDKSRESSAIGGTRKAEHQSSQSCRSRQSTCQGKKRKRQEKSVEAAREKTSSKQSKECEQEGENSNCSEGEYDLWAQCSRNSCKKWRKLKWHVDPSVLPTDWVCSQNADPCYSSCDCPEETWSGSEGDLVHSSLVSGSVVWAQQPGLPWWPAMIENDPDSKSSFLFKNKKDTSPSKYHVTYFGEPATRAWVSACRVKAFQALPEEAALRTVKQQSCRKMFSESLNMSRRAEKLPLKRRLAQFGFLRRHNKHREISPENDNTACSCPAQRSEESSCDEEDSSVIHKKRCKKGAKPQPKKAAKLALNQKQNGRNEPKLKNNKAAEPGKNKGDEAEEKKAIKTLFTGPKEKKAQSKPESSAGETDSYRKELEAGGEGAEKKVLSPSFIKPKNKKTKDKQALQVEKPQLKEQTIPSVTANKGQEGGEGEEEGDLGNTGEDRKAGKIKGEEEGGQGGVKREGSGKGRKSKIQQEVKKEGSGEVKREIIQKVKRKGSVTKGDGRGTSEREMKIVSEGEALEVECTKSEKSLVLEDLADFLEDDMEILNCQQELFKDVGAVEEEDGDDFNIMLFKGVRATYIPV</sequence>
<gene>
    <name evidence="7" type="ORF">SKAU_G00370550</name>
</gene>
<accession>A0A9Q1EG01</accession>
<feature type="compositionally biased region" description="Basic and acidic residues" evidence="4">
    <location>
        <begin position="730"/>
        <end position="742"/>
    </location>
</feature>
<evidence type="ECO:0000256" key="1">
    <source>
        <dbReference type="ARBA" id="ARBA00022723"/>
    </source>
</evidence>
<keyword evidence="1" id="KW-0479">Metal-binding</keyword>
<feature type="region of interest" description="Disordered" evidence="4">
    <location>
        <begin position="1"/>
        <end position="75"/>
    </location>
</feature>
<feature type="region of interest" description="Disordered" evidence="4">
    <location>
        <begin position="300"/>
        <end position="364"/>
    </location>
</feature>
<evidence type="ECO:0000259" key="6">
    <source>
        <dbReference type="PROSITE" id="PS51050"/>
    </source>
</evidence>
<name>A0A9Q1EG01_SYNKA</name>
<keyword evidence="3" id="KW-0862">Zinc</keyword>
<dbReference type="PROSITE" id="PS51050">
    <property type="entry name" value="ZF_CW"/>
    <property type="match status" value="1"/>
</dbReference>
<feature type="compositionally biased region" description="Basic and acidic residues" evidence="4">
    <location>
        <begin position="24"/>
        <end position="65"/>
    </location>
</feature>
<dbReference type="GO" id="GO:0005634">
    <property type="term" value="C:nucleus"/>
    <property type="evidence" value="ECO:0007669"/>
    <property type="project" value="TreeGrafter"/>
</dbReference>
<feature type="compositionally biased region" description="Basic and acidic residues" evidence="4">
    <location>
        <begin position="336"/>
        <end position="355"/>
    </location>
</feature>
<feature type="compositionally biased region" description="Basic residues" evidence="4">
    <location>
        <begin position="579"/>
        <end position="596"/>
    </location>
</feature>
<dbReference type="EMBL" id="JAINUF010000018">
    <property type="protein sequence ID" value="KAJ8338089.1"/>
    <property type="molecule type" value="Genomic_DNA"/>
</dbReference>
<evidence type="ECO:0000256" key="3">
    <source>
        <dbReference type="ARBA" id="ARBA00022833"/>
    </source>
</evidence>
<feature type="domain" description="PWWP" evidence="5">
    <location>
        <begin position="432"/>
        <end position="498"/>
    </location>
</feature>
<evidence type="ECO:0000259" key="5">
    <source>
        <dbReference type="PROSITE" id="PS50812"/>
    </source>
</evidence>
<evidence type="ECO:0000256" key="4">
    <source>
        <dbReference type="SAM" id="MobiDB-lite"/>
    </source>
</evidence>
<dbReference type="CDD" id="cd20145">
    <property type="entry name" value="PWWP_ZCWPW1"/>
    <property type="match status" value="1"/>
</dbReference>
<dbReference type="Gene3D" id="3.30.40.100">
    <property type="match status" value="1"/>
</dbReference>
<evidence type="ECO:0000313" key="8">
    <source>
        <dbReference type="Proteomes" id="UP001152622"/>
    </source>
</evidence>
<proteinExistence type="predicted"/>
<dbReference type="PROSITE" id="PS50812">
    <property type="entry name" value="PWWP"/>
    <property type="match status" value="1"/>
</dbReference>
<dbReference type="Gene3D" id="2.30.30.140">
    <property type="match status" value="1"/>
</dbReference>
<feature type="compositionally biased region" description="Basic and acidic residues" evidence="4">
    <location>
        <begin position="207"/>
        <end position="222"/>
    </location>
</feature>
<protein>
    <submittedName>
        <fullName evidence="7">Uncharacterized protein</fullName>
    </submittedName>
</protein>
<feature type="region of interest" description="Disordered" evidence="4">
    <location>
        <begin position="198"/>
        <end position="246"/>
    </location>
</feature>
<dbReference type="Pfam" id="PF00855">
    <property type="entry name" value="PWWP"/>
    <property type="match status" value="1"/>
</dbReference>
<keyword evidence="2" id="KW-0863">Zinc-finger</keyword>
<dbReference type="SUPFAM" id="SSF63748">
    <property type="entry name" value="Tudor/PWWP/MBT"/>
    <property type="match status" value="1"/>
</dbReference>
<dbReference type="SMART" id="SM00293">
    <property type="entry name" value="PWWP"/>
    <property type="match status" value="1"/>
</dbReference>
<feature type="compositionally biased region" description="Basic and acidic residues" evidence="4">
    <location>
        <begin position="658"/>
        <end position="675"/>
    </location>
</feature>
<dbReference type="Proteomes" id="UP001152622">
    <property type="component" value="Chromosome 18"/>
</dbReference>
<dbReference type="PANTHER" id="PTHR15999">
    <property type="entry name" value="ZINC FINGER CW-TYPE PWWP DOMAIN PROTEIN 1"/>
    <property type="match status" value="1"/>
</dbReference>
<dbReference type="InterPro" id="IPR011124">
    <property type="entry name" value="Znf_CW"/>
</dbReference>
<comment type="caution">
    <text evidence="7">The sequence shown here is derived from an EMBL/GenBank/DDBJ whole genome shotgun (WGS) entry which is preliminary data.</text>
</comment>
<dbReference type="Pfam" id="PF07496">
    <property type="entry name" value="zf-CW"/>
    <property type="match status" value="1"/>
</dbReference>
<dbReference type="PANTHER" id="PTHR15999:SF2">
    <property type="entry name" value="ZINC FINGER CW-TYPE PWWP DOMAIN PROTEIN 1"/>
    <property type="match status" value="1"/>
</dbReference>
<feature type="region of interest" description="Disordered" evidence="4">
    <location>
        <begin position="546"/>
        <end position="799"/>
    </location>
</feature>